<dbReference type="Proteomes" id="UP001295794">
    <property type="component" value="Unassembled WGS sequence"/>
</dbReference>
<reference evidence="1" key="1">
    <citation type="submission" date="2023-11" db="EMBL/GenBank/DDBJ databases">
        <authorList>
            <person name="De Vega J J."/>
            <person name="De Vega J J."/>
        </authorList>
    </citation>
    <scope>NUCLEOTIDE SEQUENCE</scope>
</reference>
<proteinExistence type="predicted"/>
<protein>
    <submittedName>
        <fullName evidence="1">Uncharacterized protein</fullName>
    </submittedName>
</protein>
<evidence type="ECO:0000313" key="2">
    <source>
        <dbReference type="Proteomes" id="UP001295794"/>
    </source>
</evidence>
<organism evidence="1 2">
    <name type="scientific">Mycena citricolor</name>
    <dbReference type="NCBI Taxonomy" id="2018698"/>
    <lineage>
        <taxon>Eukaryota</taxon>
        <taxon>Fungi</taxon>
        <taxon>Dikarya</taxon>
        <taxon>Basidiomycota</taxon>
        <taxon>Agaricomycotina</taxon>
        <taxon>Agaricomycetes</taxon>
        <taxon>Agaricomycetidae</taxon>
        <taxon>Agaricales</taxon>
        <taxon>Marasmiineae</taxon>
        <taxon>Mycenaceae</taxon>
        <taxon>Mycena</taxon>
    </lineage>
</organism>
<keyword evidence="2" id="KW-1185">Reference proteome</keyword>
<comment type="caution">
    <text evidence="1">The sequence shown here is derived from an EMBL/GenBank/DDBJ whole genome shotgun (WGS) entry which is preliminary data.</text>
</comment>
<name>A0AAD2HR54_9AGAR</name>
<sequence length="143" mass="15617">MIGRLGTLPTVCRRRRICLVHQLDGLGSADALPEQFHCLAAAFHGVHLLVHTAPTPNKSLLDCDLLRRHRCPASLSEMFPELSAYLQDNLDKLMVCAPQFTLTSVSLAFFCASESLLHPSLPPASCIFLLLNQTIIGIVSSIP</sequence>
<dbReference type="AlphaFoldDB" id="A0AAD2HR54"/>
<accession>A0AAD2HR54</accession>
<gene>
    <name evidence="1" type="ORF">MYCIT1_LOCUS30939</name>
</gene>
<feature type="non-terminal residue" evidence="1">
    <location>
        <position position="143"/>
    </location>
</feature>
<evidence type="ECO:0000313" key="1">
    <source>
        <dbReference type="EMBL" id="CAK5280447.1"/>
    </source>
</evidence>
<dbReference type="EMBL" id="CAVNYO010000440">
    <property type="protein sequence ID" value="CAK5280447.1"/>
    <property type="molecule type" value="Genomic_DNA"/>
</dbReference>